<dbReference type="InterPro" id="IPR050688">
    <property type="entry name" value="Zinc_finger/UBP_domain"/>
</dbReference>
<feature type="domain" description="C2H2-type" evidence="6">
    <location>
        <begin position="188"/>
        <end position="216"/>
    </location>
</feature>
<comment type="caution">
    <text evidence="7">The sequence shown here is derived from an EMBL/GenBank/DDBJ whole genome shotgun (WGS) entry which is preliminary data.</text>
</comment>
<evidence type="ECO:0000256" key="5">
    <source>
        <dbReference type="PROSITE-ProRule" id="PRU00042"/>
    </source>
</evidence>
<dbReference type="SMART" id="SM00355">
    <property type="entry name" value="ZnF_C2H2"/>
    <property type="match status" value="4"/>
</dbReference>
<feature type="non-terminal residue" evidence="7">
    <location>
        <position position="222"/>
    </location>
</feature>
<dbReference type="InterPro" id="IPR013087">
    <property type="entry name" value="Znf_C2H2_type"/>
</dbReference>
<protein>
    <recommendedName>
        <fullName evidence="6">C2H2-type domain-containing protein</fullName>
    </recommendedName>
</protein>
<dbReference type="Gene3D" id="3.30.160.60">
    <property type="entry name" value="Classic Zinc Finger"/>
    <property type="match status" value="3"/>
</dbReference>
<evidence type="ECO:0000256" key="3">
    <source>
        <dbReference type="ARBA" id="ARBA00022771"/>
    </source>
</evidence>
<dbReference type="EMBL" id="QDEB01048439">
    <property type="protein sequence ID" value="RZC37871.1"/>
    <property type="molecule type" value="Genomic_DNA"/>
</dbReference>
<dbReference type="OrthoDB" id="3561125at2759"/>
<sequence>MLLYQVRTVPPQTPQTNNLKERISFKHTDSKNAKWFECEQCLFRTKLKCSLYRHVLAKHSQDVEGFACEACSYKTKMKSSLKTHVKSQSRKWLKCEHCKSNLMGNLKRHILATHAAHEQVAWHKYQQCSYRTVQKIHLKQTREERNVKTHILRRQILKIKSVACEQRILKKHMLRRHTGLHIECIKWFECEKCSYKTKYTTELKRHTLVRHTYPKNKYQLVN</sequence>
<keyword evidence="1" id="KW-0479">Metal-binding</keyword>
<reference evidence="7 8" key="1">
    <citation type="submission" date="2017-03" db="EMBL/GenBank/DDBJ databases">
        <title>Genome of the blue death feigning beetle - Asbolus verrucosus.</title>
        <authorList>
            <person name="Rider S.D."/>
        </authorList>
    </citation>
    <scope>NUCLEOTIDE SEQUENCE [LARGE SCALE GENOMIC DNA]</scope>
    <source>
        <strain evidence="7">Butters</strain>
        <tissue evidence="7">Head and leg muscle</tissue>
    </source>
</reference>
<dbReference type="Proteomes" id="UP000292052">
    <property type="component" value="Unassembled WGS sequence"/>
</dbReference>
<keyword evidence="4" id="KW-0862">Zinc</keyword>
<evidence type="ECO:0000313" key="7">
    <source>
        <dbReference type="EMBL" id="RZC37871.1"/>
    </source>
</evidence>
<evidence type="ECO:0000256" key="2">
    <source>
        <dbReference type="ARBA" id="ARBA00022737"/>
    </source>
</evidence>
<dbReference type="AlphaFoldDB" id="A0A482VY38"/>
<dbReference type="GO" id="GO:0008270">
    <property type="term" value="F:zinc ion binding"/>
    <property type="evidence" value="ECO:0007669"/>
    <property type="project" value="UniProtKB-KW"/>
</dbReference>
<organism evidence="7 8">
    <name type="scientific">Asbolus verrucosus</name>
    <name type="common">Desert ironclad beetle</name>
    <dbReference type="NCBI Taxonomy" id="1661398"/>
    <lineage>
        <taxon>Eukaryota</taxon>
        <taxon>Metazoa</taxon>
        <taxon>Ecdysozoa</taxon>
        <taxon>Arthropoda</taxon>
        <taxon>Hexapoda</taxon>
        <taxon>Insecta</taxon>
        <taxon>Pterygota</taxon>
        <taxon>Neoptera</taxon>
        <taxon>Endopterygota</taxon>
        <taxon>Coleoptera</taxon>
        <taxon>Polyphaga</taxon>
        <taxon>Cucujiformia</taxon>
        <taxon>Tenebrionidae</taxon>
        <taxon>Pimeliinae</taxon>
        <taxon>Asbolus</taxon>
    </lineage>
</organism>
<keyword evidence="3 5" id="KW-0863">Zinc-finger</keyword>
<dbReference type="PROSITE" id="PS50157">
    <property type="entry name" value="ZINC_FINGER_C2H2_2"/>
    <property type="match status" value="1"/>
</dbReference>
<evidence type="ECO:0000256" key="1">
    <source>
        <dbReference type="ARBA" id="ARBA00022723"/>
    </source>
</evidence>
<evidence type="ECO:0000256" key="4">
    <source>
        <dbReference type="ARBA" id="ARBA00022833"/>
    </source>
</evidence>
<dbReference type="InterPro" id="IPR036236">
    <property type="entry name" value="Znf_C2H2_sf"/>
</dbReference>
<name>A0A482VY38_ASBVE</name>
<keyword evidence="2" id="KW-0677">Repeat</keyword>
<evidence type="ECO:0000313" key="8">
    <source>
        <dbReference type="Proteomes" id="UP000292052"/>
    </source>
</evidence>
<dbReference type="PANTHER" id="PTHR24403:SF67">
    <property type="entry name" value="FI01116P-RELATED"/>
    <property type="match status" value="1"/>
</dbReference>
<keyword evidence="8" id="KW-1185">Reference proteome</keyword>
<evidence type="ECO:0000259" key="6">
    <source>
        <dbReference type="PROSITE" id="PS50157"/>
    </source>
</evidence>
<gene>
    <name evidence="7" type="ORF">BDFB_004046</name>
</gene>
<proteinExistence type="predicted"/>
<dbReference type="GO" id="GO:0045944">
    <property type="term" value="P:positive regulation of transcription by RNA polymerase II"/>
    <property type="evidence" value="ECO:0007669"/>
    <property type="project" value="TreeGrafter"/>
</dbReference>
<dbReference type="SUPFAM" id="SSF57667">
    <property type="entry name" value="beta-beta-alpha zinc fingers"/>
    <property type="match status" value="1"/>
</dbReference>
<dbReference type="PANTHER" id="PTHR24403">
    <property type="entry name" value="ZINC FINGER PROTEIN"/>
    <property type="match status" value="1"/>
</dbReference>
<accession>A0A482VY38</accession>
<dbReference type="GO" id="GO:0005634">
    <property type="term" value="C:nucleus"/>
    <property type="evidence" value="ECO:0007669"/>
    <property type="project" value="TreeGrafter"/>
</dbReference>